<comment type="caution">
    <text evidence="2">The sequence shown here is derived from an EMBL/GenBank/DDBJ whole genome shotgun (WGS) entry which is preliminary data.</text>
</comment>
<name>A0ABS7XZX7_9FLAO</name>
<gene>
    <name evidence="2" type="ORF">LBV24_03020</name>
</gene>
<dbReference type="Proteomes" id="UP001198402">
    <property type="component" value="Unassembled WGS sequence"/>
</dbReference>
<dbReference type="Gene3D" id="1.20.120.330">
    <property type="entry name" value="Nucleotidyltransferases domain 2"/>
    <property type="match status" value="1"/>
</dbReference>
<feature type="region of interest" description="Disordered" evidence="1">
    <location>
        <begin position="87"/>
        <end position="106"/>
    </location>
</feature>
<dbReference type="EMBL" id="JAIUJS010000001">
    <property type="protein sequence ID" value="MCA0152172.1"/>
    <property type="molecule type" value="Genomic_DNA"/>
</dbReference>
<evidence type="ECO:0000256" key="1">
    <source>
        <dbReference type="SAM" id="MobiDB-lite"/>
    </source>
</evidence>
<dbReference type="InterPro" id="IPR027267">
    <property type="entry name" value="AH/BAR_dom_sf"/>
</dbReference>
<feature type="region of interest" description="Disordered" evidence="1">
    <location>
        <begin position="45"/>
        <end position="82"/>
    </location>
</feature>
<feature type="compositionally biased region" description="Basic residues" evidence="1">
    <location>
        <begin position="96"/>
        <end position="106"/>
    </location>
</feature>
<evidence type="ECO:0000313" key="3">
    <source>
        <dbReference type="Proteomes" id="UP001198402"/>
    </source>
</evidence>
<reference evidence="3" key="1">
    <citation type="submission" date="2023-07" db="EMBL/GenBank/DDBJ databases">
        <authorList>
            <person name="Yue Y."/>
        </authorList>
    </citation>
    <scope>NUCLEOTIDE SEQUENCE [LARGE SCALE GENOMIC DNA]</scope>
    <source>
        <strain evidence="3">2Y89</strain>
    </source>
</reference>
<proteinExistence type="predicted"/>
<dbReference type="SUPFAM" id="SSF103657">
    <property type="entry name" value="BAR/IMD domain-like"/>
    <property type="match status" value="1"/>
</dbReference>
<evidence type="ECO:0008006" key="4">
    <source>
        <dbReference type="Google" id="ProtNLM"/>
    </source>
</evidence>
<sequence length="133" mass="15616">MKKDKILLDGKDITSTLNKDERDLIFEEAKAISLDLKFRENAKKETKKAQKEAKKAEKAQKKAEKAQKNAEKALKEKEKFQKRYEQAQTNLEKAQKKYKKLKKKGKLSPIDERKWLDKIDKLQSKVNKAHSKM</sequence>
<keyword evidence="3" id="KW-1185">Reference proteome</keyword>
<protein>
    <recommendedName>
        <fullName evidence="4">Colicin import membrane protein</fullName>
    </recommendedName>
</protein>
<accession>A0ABS7XZX7</accession>
<organism evidence="2 3">
    <name type="scientific">Winogradskyella vincentii</name>
    <dbReference type="NCBI Taxonomy" id="2877122"/>
    <lineage>
        <taxon>Bacteria</taxon>
        <taxon>Pseudomonadati</taxon>
        <taxon>Bacteroidota</taxon>
        <taxon>Flavobacteriia</taxon>
        <taxon>Flavobacteriales</taxon>
        <taxon>Flavobacteriaceae</taxon>
        <taxon>Winogradskyella</taxon>
    </lineage>
</organism>
<dbReference type="RefSeq" id="WP_224477109.1">
    <property type="nucleotide sequence ID" value="NZ_JAIUJS010000001.1"/>
</dbReference>
<evidence type="ECO:0000313" key="2">
    <source>
        <dbReference type="EMBL" id="MCA0152172.1"/>
    </source>
</evidence>